<protein>
    <recommendedName>
        <fullName evidence="9">Kinetochore protein SPC25</fullName>
    </recommendedName>
</protein>
<keyword evidence="8 9" id="KW-0137">Centromere</keyword>
<evidence type="ECO:0000313" key="14">
    <source>
        <dbReference type="Proteomes" id="UP001141327"/>
    </source>
</evidence>
<keyword evidence="9" id="KW-0995">Kinetochore</keyword>
<evidence type="ECO:0000256" key="6">
    <source>
        <dbReference type="ARBA" id="ARBA00023054"/>
    </source>
</evidence>
<evidence type="ECO:0000256" key="10">
    <source>
        <dbReference type="SAM" id="Coils"/>
    </source>
</evidence>
<name>A0ABQ8U8F3_9EUKA</name>
<feature type="coiled-coil region" evidence="10">
    <location>
        <begin position="42"/>
        <end position="90"/>
    </location>
</feature>
<comment type="function">
    <text evidence="9">Acts as a component of the essential kinetochore-associated NDC80 complex, which is required for chromosome segregation and spindle checkpoint activity.</text>
</comment>
<sequence>MTTFDTNELREELRKAMNDFSAWSGREDQNIEWISQEYLQTIQKYQIKLHEFKASQEALDEKRQTLDLQVQNATRKEQCSQEEAAKLRQELQGMVPQLKTTEREIGEAQNMLDMKRIAVQEATDQERTYTETQQRGIDLFRSRLGLAFERIQDHLRLVFTLVDPRDPTRRFVAAIRVDPEGHYHLRQCEPAVHGMAEPLQQLNATNDLGRFVVTLRGKFAAVVAEETKQQQQPTAGPIIAPTPPVPATGGN</sequence>
<evidence type="ECO:0000256" key="4">
    <source>
        <dbReference type="ARBA" id="ARBA00022618"/>
    </source>
</evidence>
<comment type="similarity">
    <text evidence="2 9">Belongs to the SPC25 family.</text>
</comment>
<evidence type="ECO:0000256" key="8">
    <source>
        <dbReference type="ARBA" id="ARBA00023328"/>
    </source>
</evidence>
<keyword evidence="6 10" id="KW-0175">Coiled coil</keyword>
<feature type="domain" description="Chromosome segregation protein Spc25 C-terminal" evidence="12">
    <location>
        <begin position="152"/>
        <end position="219"/>
    </location>
</feature>
<keyword evidence="9" id="KW-0539">Nucleus</keyword>
<reference evidence="13" key="1">
    <citation type="journal article" date="2022" name="bioRxiv">
        <title>Genomics of Preaxostyla Flagellates Illuminates Evolutionary Transitions and the Path Towards Mitochondrial Loss.</title>
        <authorList>
            <person name="Novak L.V.F."/>
            <person name="Treitli S.C."/>
            <person name="Pyrih J."/>
            <person name="Halakuc P."/>
            <person name="Pipaliya S.V."/>
            <person name="Vacek V."/>
            <person name="Brzon O."/>
            <person name="Soukal P."/>
            <person name="Eme L."/>
            <person name="Dacks J.B."/>
            <person name="Karnkowska A."/>
            <person name="Elias M."/>
            <person name="Hampl V."/>
        </authorList>
    </citation>
    <scope>NUCLEOTIDE SEQUENCE</scope>
    <source>
        <strain evidence="13">RCP-MX</strain>
    </source>
</reference>
<comment type="subunit">
    <text evidence="9">Component of the NDC80 complex.</text>
</comment>
<feature type="compositionally biased region" description="Pro residues" evidence="11">
    <location>
        <begin position="240"/>
        <end position="251"/>
    </location>
</feature>
<organism evidence="13 14">
    <name type="scientific">Paratrimastix pyriformis</name>
    <dbReference type="NCBI Taxonomy" id="342808"/>
    <lineage>
        <taxon>Eukaryota</taxon>
        <taxon>Metamonada</taxon>
        <taxon>Preaxostyla</taxon>
        <taxon>Paratrimastigidae</taxon>
        <taxon>Paratrimastix</taxon>
    </lineage>
</organism>
<dbReference type="CDD" id="cd23784">
    <property type="entry name" value="RWD_Spc25"/>
    <property type="match status" value="1"/>
</dbReference>
<comment type="subcellular location">
    <subcellularLocation>
        <location evidence="1">Chromosome</location>
        <location evidence="1">Centromere</location>
    </subcellularLocation>
    <subcellularLocation>
        <location evidence="9">Nucleus</location>
    </subcellularLocation>
    <subcellularLocation>
        <location evidence="9">Chromosome</location>
        <location evidence="9">Centromere</location>
        <location evidence="9">Kinetochore</location>
    </subcellularLocation>
</comment>
<evidence type="ECO:0000256" key="1">
    <source>
        <dbReference type="ARBA" id="ARBA00004584"/>
    </source>
</evidence>
<evidence type="ECO:0000259" key="12">
    <source>
        <dbReference type="Pfam" id="PF08234"/>
    </source>
</evidence>
<keyword evidence="5 9" id="KW-0498">Mitosis</keyword>
<evidence type="ECO:0000256" key="9">
    <source>
        <dbReference type="RuleBase" id="RU367150"/>
    </source>
</evidence>
<gene>
    <name evidence="13" type="ORF">PAPYR_10602</name>
</gene>
<evidence type="ECO:0000313" key="13">
    <source>
        <dbReference type="EMBL" id="KAJ4454627.1"/>
    </source>
</evidence>
<dbReference type="Proteomes" id="UP001141327">
    <property type="component" value="Unassembled WGS sequence"/>
</dbReference>
<dbReference type="InterPro" id="IPR013255">
    <property type="entry name" value="Spc25_C"/>
</dbReference>
<dbReference type="EMBL" id="JAPMOS010000143">
    <property type="protein sequence ID" value="KAJ4454627.1"/>
    <property type="molecule type" value="Genomic_DNA"/>
</dbReference>
<dbReference type="Pfam" id="PF08234">
    <property type="entry name" value="Spindle_Spc25"/>
    <property type="match status" value="1"/>
</dbReference>
<evidence type="ECO:0000256" key="11">
    <source>
        <dbReference type="SAM" id="MobiDB-lite"/>
    </source>
</evidence>
<dbReference type="Gene3D" id="3.30.457.50">
    <property type="entry name" value="Chromosome segregation protein Spc25"/>
    <property type="match status" value="1"/>
</dbReference>
<dbReference type="InterPro" id="IPR045143">
    <property type="entry name" value="Spc25"/>
</dbReference>
<keyword evidence="7 9" id="KW-0131">Cell cycle</keyword>
<keyword evidence="14" id="KW-1185">Reference proteome</keyword>
<dbReference type="PANTHER" id="PTHR14281">
    <property type="entry name" value="KINETOCHORE PROTEIN SPC25-RELATED"/>
    <property type="match status" value="1"/>
</dbReference>
<evidence type="ECO:0000256" key="5">
    <source>
        <dbReference type="ARBA" id="ARBA00022776"/>
    </source>
</evidence>
<dbReference type="PANTHER" id="PTHR14281:SF0">
    <property type="entry name" value="KINETOCHORE PROTEIN SPC25"/>
    <property type="match status" value="1"/>
</dbReference>
<comment type="caution">
    <text evidence="13">The sequence shown here is derived from an EMBL/GenBank/DDBJ whole genome shotgun (WGS) entry which is preliminary data.</text>
</comment>
<evidence type="ECO:0000256" key="2">
    <source>
        <dbReference type="ARBA" id="ARBA00006379"/>
    </source>
</evidence>
<feature type="region of interest" description="Disordered" evidence="11">
    <location>
        <begin position="226"/>
        <end position="251"/>
    </location>
</feature>
<evidence type="ECO:0000256" key="7">
    <source>
        <dbReference type="ARBA" id="ARBA00023306"/>
    </source>
</evidence>
<proteinExistence type="inferred from homology"/>
<evidence type="ECO:0000256" key="3">
    <source>
        <dbReference type="ARBA" id="ARBA00022454"/>
    </source>
</evidence>
<keyword evidence="4 9" id="KW-0132">Cell division</keyword>
<keyword evidence="3 9" id="KW-0158">Chromosome</keyword>
<accession>A0ABQ8U8F3</accession>